<dbReference type="AlphaFoldDB" id="A0A8E0RZJ3"/>
<organism evidence="1 2">
    <name type="scientific">Fasciolopsis buskii</name>
    <dbReference type="NCBI Taxonomy" id="27845"/>
    <lineage>
        <taxon>Eukaryota</taxon>
        <taxon>Metazoa</taxon>
        <taxon>Spiralia</taxon>
        <taxon>Lophotrochozoa</taxon>
        <taxon>Platyhelminthes</taxon>
        <taxon>Trematoda</taxon>
        <taxon>Digenea</taxon>
        <taxon>Plagiorchiida</taxon>
        <taxon>Echinostomata</taxon>
        <taxon>Echinostomatoidea</taxon>
        <taxon>Fasciolidae</taxon>
        <taxon>Fasciolopsis</taxon>
    </lineage>
</organism>
<protein>
    <submittedName>
        <fullName evidence="1">Uncharacterized protein</fullName>
    </submittedName>
</protein>
<accession>A0A8E0RZJ3</accession>
<reference evidence="1" key="1">
    <citation type="submission" date="2019-05" db="EMBL/GenBank/DDBJ databases">
        <title>Annotation for the trematode Fasciolopsis buski.</title>
        <authorList>
            <person name="Choi Y.-J."/>
        </authorList>
    </citation>
    <scope>NUCLEOTIDE SEQUENCE</scope>
    <source>
        <strain evidence="1">HT</strain>
        <tissue evidence="1">Whole worm</tissue>
    </source>
</reference>
<comment type="caution">
    <text evidence="1">The sequence shown here is derived from an EMBL/GenBank/DDBJ whole genome shotgun (WGS) entry which is preliminary data.</text>
</comment>
<evidence type="ECO:0000313" key="2">
    <source>
        <dbReference type="Proteomes" id="UP000728185"/>
    </source>
</evidence>
<dbReference type="Proteomes" id="UP000728185">
    <property type="component" value="Unassembled WGS sequence"/>
</dbReference>
<proteinExistence type="predicted"/>
<keyword evidence="2" id="KW-1185">Reference proteome</keyword>
<evidence type="ECO:0000313" key="1">
    <source>
        <dbReference type="EMBL" id="KAA0197700.1"/>
    </source>
</evidence>
<name>A0A8E0RZJ3_9TREM</name>
<gene>
    <name evidence="1" type="ORF">FBUS_11767</name>
</gene>
<sequence length="203" mass="23565">MCENVCEDKPNLSRFVDIGTLDDESLKVSHIDDVSHSTVSNSDIYQPARLNPTFYGKNEVPFPSLFLEEKRKNFALERAKRRAARFILDDPDLCEEDDLPKEIYFGSSNADNFIRKKLEERQNYEEENFLRLQLTKKEKHMHRRFLSGEIADTSRQVNQIQLLLQSVSGLQSVRTTPLLLCGVVFVLYDGQSQRTEYCPWSLP</sequence>
<dbReference type="EMBL" id="LUCM01002215">
    <property type="protein sequence ID" value="KAA0197700.1"/>
    <property type="molecule type" value="Genomic_DNA"/>
</dbReference>
<dbReference type="OrthoDB" id="203440at2759"/>